<dbReference type="EMBL" id="CAKMMF010000062">
    <property type="protein sequence ID" value="CAH1226310.1"/>
    <property type="molecule type" value="Genomic_DNA"/>
</dbReference>
<keyword evidence="2" id="KW-1185">Reference proteome</keyword>
<protein>
    <submittedName>
        <fullName evidence="1">Uncharacterized protein</fullName>
    </submittedName>
</protein>
<comment type="caution">
    <text evidence="1">The sequence shown here is derived from an EMBL/GenBank/DDBJ whole genome shotgun (WGS) entry which is preliminary data.</text>
</comment>
<evidence type="ECO:0000313" key="1">
    <source>
        <dbReference type="EMBL" id="CAH1226310.1"/>
    </source>
</evidence>
<evidence type="ECO:0000313" key="2">
    <source>
        <dbReference type="Proteomes" id="UP000838686"/>
    </source>
</evidence>
<dbReference type="RefSeq" id="WP_236347695.1">
    <property type="nucleotide sequence ID" value="NZ_CAKMMF010000062.1"/>
</dbReference>
<dbReference type="Proteomes" id="UP000838686">
    <property type="component" value="Unassembled WGS sequence"/>
</dbReference>
<gene>
    <name evidence="1" type="ORF">PAECIP111893_05337</name>
</gene>
<name>A0ABM9CWL1_9BACL</name>
<reference evidence="1" key="1">
    <citation type="submission" date="2022-01" db="EMBL/GenBank/DDBJ databases">
        <authorList>
            <person name="Criscuolo A."/>
        </authorList>
    </citation>
    <scope>NUCLEOTIDE SEQUENCE</scope>
    <source>
        <strain evidence="1">CIP111893</strain>
    </source>
</reference>
<accession>A0ABM9CWL1</accession>
<organism evidence="1 2">
    <name type="scientific">Paenibacillus plantiphilus</name>
    <dbReference type="NCBI Taxonomy" id="2905650"/>
    <lineage>
        <taxon>Bacteria</taxon>
        <taxon>Bacillati</taxon>
        <taxon>Bacillota</taxon>
        <taxon>Bacilli</taxon>
        <taxon>Bacillales</taxon>
        <taxon>Paenibacillaceae</taxon>
        <taxon>Paenibacillus</taxon>
    </lineage>
</organism>
<sequence>MNQHFNQLLQTTGDLLQRVRQYDRASMNREEIIHMDDTYRLLARTQWMRDSDLLRERAIVKLQQMKSRLITLLENLLYTA</sequence>
<proteinExistence type="predicted"/>